<keyword evidence="1" id="KW-0472">Membrane</keyword>
<evidence type="ECO:0008006" key="4">
    <source>
        <dbReference type="Google" id="ProtNLM"/>
    </source>
</evidence>
<proteinExistence type="predicted"/>
<reference evidence="2" key="1">
    <citation type="journal article" date="2012" name="Nature">
        <title>The tomato genome sequence provides insights into fleshy fruit evolution.</title>
        <authorList>
            <consortium name="Tomato Genome Consortium"/>
        </authorList>
    </citation>
    <scope>NUCLEOTIDE SEQUENCE [LARGE SCALE GENOMIC DNA]</scope>
    <source>
        <strain evidence="2">cv. Heinz 1706</strain>
    </source>
</reference>
<evidence type="ECO:0000313" key="3">
    <source>
        <dbReference type="Proteomes" id="UP000004994"/>
    </source>
</evidence>
<feature type="transmembrane region" description="Helical" evidence="1">
    <location>
        <begin position="115"/>
        <end position="132"/>
    </location>
</feature>
<keyword evidence="1" id="KW-0812">Transmembrane</keyword>
<evidence type="ECO:0000313" key="2">
    <source>
        <dbReference type="EnsemblPlants" id="Solyc09g031521.1.1"/>
    </source>
</evidence>
<accession>A0A3Q7I2E9</accession>
<evidence type="ECO:0000256" key="1">
    <source>
        <dbReference type="SAM" id="Phobius"/>
    </source>
</evidence>
<dbReference type="Proteomes" id="UP000004994">
    <property type="component" value="Chromosome 9"/>
</dbReference>
<dbReference type="EnsemblPlants" id="Solyc09g031521.1.1">
    <property type="protein sequence ID" value="Solyc09g031521.1.1"/>
    <property type="gene ID" value="Solyc09g031521.1"/>
</dbReference>
<dbReference type="AlphaFoldDB" id="A0A3Q7I2E9"/>
<dbReference type="Gramene" id="Solyc09g031521.1.1">
    <property type="protein sequence ID" value="Solyc09g031521.1.1"/>
    <property type="gene ID" value="Solyc09g031521.1"/>
</dbReference>
<keyword evidence="1" id="KW-1133">Transmembrane helix</keyword>
<dbReference type="InParanoid" id="A0A3Q7I2E9"/>
<keyword evidence="3" id="KW-1185">Reference proteome</keyword>
<sequence length="249" mass="28973">MAQNLLRKTWATRAILGIAVTRHAGGLFLSQNKYATEIIERAGRPSCKESPIPVATKLKLSTTTSKPFENPSLYRSLAREFSTLLSLDPILRMQYNRNAYSCVTQRRNMHALKRIFTTYRVILILVFAYFLPPHQPLFCILMLIGVDTRTHYVQRRITVSFRVTLAYCDDVSFIYLASNRVHHQLTKKIELDIHFVREMVDHGEVRVLHVPLRYQIAHIFTKYLPLVLFEYFRDILSIWRPLASTEGGF</sequence>
<name>A0A3Q7I2E9_SOLLC</name>
<protein>
    <recommendedName>
        <fullName evidence="4">Reverse transcriptase Ty1/copia-type domain-containing protein</fullName>
    </recommendedName>
</protein>
<reference evidence="2" key="2">
    <citation type="submission" date="2019-01" db="UniProtKB">
        <authorList>
            <consortium name="EnsemblPlants"/>
        </authorList>
    </citation>
    <scope>IDENTIFICATION</scope>
    <source>
        <strain evidence="2">cv. Heinz 1706</strain>
    </source>
</reference>
<dbReference type="STRING" id="4081.A0A3Q7I2E9"/>
<organism evidence="2">
    <name type="scientific">Solanum lycopersicum</name>
    <name type="common">Tomato</name>
    <name type="synonym">Lycopersicon esculentum</name>
    <dbReference type="NCBI Taxonomy" id="4081"/>
    <lineage>
        <taxon>Eukaryota</taxon>
        <taxon>Viridiplantae</taxon>
        <taxon>Streptophyta</taxon>
        <taxon>Embryophyta</taxon>
        <taxon>Tracheophyta</taxon>
        <taxon>Spermatophyta</taxon>
        <taxon>Magnoliopsida</taxon>
        <taxon>eudicotyledons</taxon>
        <taxon>Gunneridae</taxon>
        <taxon>Pentapetalae</taxon>
        <taxon>asterids</taxon>
        <taxon>lamiids</taxon>
        <taxon>Solanales</taxon>
        <taxon>Solanaceae</taxon>
        <taxon>Solanoideae</taxon>
        <taxon>Solaneae</taxon>
        <taxon>Solanum</taxon>
        <taxon>Solanum subgen. Lycopersicon</taxon>
    </lineage>
</organism>